<name>A0A5A7P9Y2_STRAF</name>
<organism evidence="1 2">
    <name type="scientific">Striga asiatica</name>
    <name type="common">Asiatic witchweed</name>
    <name type="synonym">Buchnera asiatica</name>
    <dbReference type="NCBI Taxonomy" id="4170"/>
    <lineage>
        <taxon>Eukaryota</taxon>
        <taxon>Viridiplantae</taxon>
        <taxon>Streptophyta</taxon>
        <taxon>Embryophyta</taxon>
        <taxon>Tracheophyta</taxon>
        <taxon>Spermatophyta</taxon>
        <taxon>Magnoliopsida</taxon>
        <taxon>eudicotyledons</taxon>
        <taxon>Gunneridae</taxon>
        <taxon>Pentapetalae</taxon>
        <taxon>asterids</taxon>
        <taxon>lamiids</taxon>
        <taxon>Lamiales</taxon>
        <taxon>Orobanchaceae</taxon>
        <taxon>Buchnereae</taxon>
        <taxon>Striga</taxon>
    </lineage>
</organism>
<keyword evidence="2" id="KW-1185">Reference proteome</keyword>
<gene>
    <name evidence="1" type="ORF">STAS_05297</name>
</gene>
<evidence type="ECO:0000313" key="2">
    <source>
        <dbReference type="Proteomes" id="UP000325081"/>
    </source>
</evidence>
<dbReference type="GO" id="GO:0016301">
    <property type="term" value="F:kinase activity"/>
    <property type="evidence" value="ECO:0007669"/>
    <property type="project" value="UniProtKB-KW"/>
</dbReference>
<dbReference type="Proteomes" id="UP000325081">
    <property type="component" value="Unassembled WGS sequence"/>
</dbReference>
<reference evidence="2" key="1">
    <citation type="journal article" date="2019" name="Curr. Biol.">
        <title>Genome Sequence of Striga asiatica Provides Insight into the Evolution of Plant Parasitism.</title>
        <authorList>
            <person name="Yoshida S."/>
            <person name="Kim S."/>
            <person name="Wafula E.K."/>
            <person name="Tanskanen J."/>
            <person name="Kim Y.M."/>
            <person name="Honaas L."/>
            <person name="Yang Z."/>
            <person name="Spallek T."/>
            <person name="Conn C.E."/>
            <person name="Ichihashi Y."/>
            <person name="Cheong K."/>
            <person name="Cui S."/>
            <person name="Der J.P."/>
            <person name="Gundlach H."/>
            <person name="Jiao Y."/>
            <person name="Hori C."/>
            <person name="Ishida J.K."/>
            <person name="Kasahara H."/>
            <person name="Kiba T."/>
            <person name="Kim M.S."/>
            <person name="Koo N."/>
            <person name="Laohavisit A."/>
            <person name="Lee Y.H."/>
            <person name="Lumba S."/>
            <person name="McCourt P."/>
            <person name="Mortimer J.C."/>
            <person name="Mutuku J.M."/>
            <person name="Nomura T."/>
            <person name="Sasaki-Sekimoto Y."/>
            <person name="Seto Y."/>
            <person name="Wang Y."/>
            <person name="Wakatake T."/>
            <person name="Sakakibara H."/>
            <person name="Demura T."/>
            <person name="Yamaguchi S."/>
            <person name="Yoneyama K."/>
            <person name="Manabe R.I."/>
            <person name="Nelson D.C."/>
            <person name="Schulman A.H."/>
            <person name="Timko M.P."/>
            <person name="dePamphilis C.W."/>
            <person name="Choi D."/>
            <person name="Shirasu K."/>
        </authorList>
    </citation>
    <scope>NUCLEOTIDE SEQUENCE [LARGE SCALE GENOMIC DNA]</scope>
    <source>
        <strain evidence="2">cv. UVA1</strain>
    </source>
</reference>
<comment type="caution">
    <text evidence="1">The sequence shown here is derived from an EMBL/GenBank/DDBJ whole genome shotgun (WGS) entry which is preliminary data.</text>
</comment>
<keyword evidence="1" id="KW-0418">Kinase</keyword>
<accession>A0A5A7P9Y2</accession>
<protein>
    <submittedName>
        <fullName evidence="1">6-phosphofructo-2-kinase/fructose-2</fullName>
    </submittedName>
</protein>
<proteinExistence type="predicted"/>
<keyword evidence="1" id="KW-0808">Transferase</keyword>
<dbReference type="EMBL" id="BKCP01003891">
    <property type="protein sequence ID" value="GER29437.1"/>
    <property type="molecule type" value="Genomic_DNA"/>
</dbReference>
<evidence type="ECO:0000313" key="1">
    <source>
        <dbReference type="EMBL" id="GER29437.1"/>
    </source>
</evidence>
<sequence>MLRLKLSAGEIWEFPKLFISLLVTKSIAGIEIPSPNEPTSPSPISAMSEQSACMKIEPNDIVRLLVFGFFFFICSITEYICEVKYICWPNGYIGLAEELMIW</sequence>
<dbReference type="AlphaFoldDB" id="A0A5A7P9Y2"/>